<evidence type="ECO:0000313" key="1">
    <source>
        <dbReference type="EMBL" id="CAG8730964.1"/>
    </source>
</evidence>
<comment type="caution">
    <text evidence="1">The sequence shown here is derived from an EMBL/GenBank/DDBJ whole genome shotgun (WGS) entry which is preliminary data.</text>
</comment>
<reference evidence="1" key="1">
    <citation type="submission" date="2021-06" db="EMBL/GenBank/DDBJ databases">
        <authorList>
            <person name="Kallberg Y."/>
            <person name="Tangrot J."/>
            <person name="Rosling A."/>
        </authorList>
    </citation>
    <scope>NUCLEOTIDE SEQUENCE</scope>
    <source>
        <strain evidence="1">UK204</strain>
    </source>
</reference>
<organism evidence="1 2">
    <name type="scientific">Funneliformis caledonium</name>
    <dbReference type="NCBI Taxonomy" id="1117310"/>
    <lineage>
        <taxon>Eukaryota</taxon>
        <taxon>Fungi</taxon>
        <taxon>Fungi incertae sedis</taxon>
        <taxon>Mucoromycota</taxon>
        <taxon>Glomeromycotina</taxon>
        <taxon>Glomeromycetes</taxon>
        <taxon>Glomerales</taxon>
        <taxon>Glomeraceae</taxon>
        <taxon>Funneliformis</taxon>
    </lineage>
</organism>
<name>A0A9N9ICE3_9GLOM</name>
<dbReference type="AlphaFoldDB" id="A0A9N9ICE3"/>
<feature type="non-terminal residue" evidence="1">
    <location>
        <position position="1"/>
    </location>
</feature>
<proteinExistence type="predicted"/>
<keyword evidence="2" id="KW-1185">Reference proteome</keyword>
<protein>
    <submittedName>
        <fullName evidence="1">1579_t:CDS:1</fullName>
    </submittedName>
</protein>
<gene>
    <name evidence="1" type="ORF">FCALED_LOCUS14983</name>
</gene>
<sequence>HMPCQQIRDPDILDLSLEFLGETENDSNSGFGKCPDYGKERVSDGWCKDCVPLKRILDIGQAKILILII</sequence>
<dbReference type="EMBL" id="CAJVPQ010012278">
    <property type="protein sequence ID" value="CAG8730964.1"/>
    <property type="molecule type" value="Genomic_DNA"/>
</dbReference>
<accession>A0A9N9ICE3</accession>
<dbReference type="Proteomes" id="UP000789570">
    <property type="component" value="Unassembled WGS sequence"/>
</dbReference>
<evidence type="ECO:0000313" key="2">
    <source>
        <dbReference type="Proteomes" id="UP000789570"/>
    </source>
</evidence>